<sequence>MRTSSPIRPSASPPQVGRSGRSAPGRRPVAQLVSLATLAVAAGLVLVGLAVPGFTGGEKTPTAEVPLAAESPIALPPSTEPASEPSTEPPPVLQLPGPVPSKGEGTFDYGTTQGEVAGTAGTLRRYRIAVEKGAGEDVEEVGAIVDAALADKGSWTGSGRLRLQRVPDRAGHDFTVYLVTPQTAYTMCQAGWVDIRVDGKPYTSCRAQGKVILNLDRWRTSVPHYVEAEVPLDVYREYVVNHEVGHELGYNHERCPGRGKPAPVMMQQTLFLNGCVANPWPFLDGKRYAGPPL</sequence>
<feature type="region of interest" description="Disordered" evidence="1">
    <location>
        <begin position="1"/>
        <end position="25"/>
    </location>
</feature>
<dbReference type="Pfam" id="PF11350">
    <property type="entry name" value="DUF3152"/>
    <property type="match status" value="1"/>
</dbReference>
<feature type="transmembrane region" description="Helical" evidence="2">
    <location>
        <begin position="29"/>
        <end position="51"/>
    </location>
</feature>
<evidence type="ECO:0000256" key="1">
    <source>
        <dbReference type="SAM" id="MobiDB-lite"/>
    </source>
</evidence>
<evidence type="ECO:0000313" key="5">
    <source>
        <dbReference type="Proteomes" id="UP001582793"/>
    </source>
</evidence>
<feature type="region of interest" description="Disordered" evidence="1">
    <location>
        <begin position="73"/>
        <end position="92"/>
    </location>
</feature>
<evidence type="ECO:0000259" key="3">
    <source>
        <dbReference type="Pfam" id="PF11350"/>
    </source>
</evidence>
<accession>A0ABV5CQY5</accession>
<comment type="caution">
    <text evidence="4">The sequence shown here is derived from an EMBL/GenBank/DDBJ whole genome shotgun (WGS) entry which is preliminary data.</text>
</comment>
<evidence type="ECO:0000256" key="2">
    <source>
        <dbReference type="SAM" id="Phobius"/>
    </source>
</evidence>
<feature type="domain" description="DUF3152" evidence="3">
    <location>
        <begin position="97"/>
        <end position="273"/>
    </location>
</feature>
<keyword evidence="5" id="KW-1185">Reference proteome</keyword>
<dbReference type="InterPro" id="IPR022603">
    <property type="entry name" value="DUF3152"/>
</dbReference>
<dbReference type="RefSeq" id="WP_375733929.1">
    <property type="nucleotide sequence ID" value="NZ_JBCGDC010000022.1"/>
</dbReference>
<dbReference type="SUPFAM" id="SSF55486">
    <property type="entry name" value="Metalloproteases ('zincins'), catalytic domain"/>
    <property type="match status" value="1"/>
</dbReference>
<dbReference type="EMBL" id="JBCGDC010000022">
    <property type="protein sequence ID" value="MFB6393451.1"/>
    <property type="molecule type" value="Genomic_DNA"/>
</dbReference>
<dbReference type="Proteomes" id="UP001582793">
    <property type="component" value="Unassembled WGS sequence"/>
</dbReference>
<proteinExistence type="predicted"/>
<evidence type="ECO:0000313" key="4">
    <source>
        <dbReference type="EMBL" id="MFB6393451.1"/>
    </source>
</evidence>
<organism evidence="4 5">
    <name type="scientific">Polymorphospora lycopeni</name>
    <dbReference type="NCBI Taxonomy" id="3140240"/>
    <lineage>
        <taxon>Bacteria</taxon>
        <taxon>Bacillati</taxon>
        <taxon>Actinomycetota</taxon>
        <taxon>Actinomycetes</taxon>
        <taxon>Micromonosporales</taxon>
        <taxon>Micromonosporaceae</taxon>
        <taxon>Polymorphospora</taxon>
    </lineage>
</organism>
<protein>
    <submittedName>
        <fullName evidence="4">DUF3152 domain-containing protein</fullName>
    </submittedName>
</protein>
<keyword evidence="2" id="KW-1133">Transmembrane helix</keyword>
<name>A0ABV5CQY5_9ACTN</name>
<keyword evidence="2" id="KW-0472">Membrane</keyword>
<gene>
    <name evidence="4" type="ORF">AAFH96_10070</name>
</gene>
<keyword evidence="2" id="KW-0812">Transmembrane</keyword>
<reference evidence="4 5" key="1">
    <citation type="submission" date="2024-04" db="EMBL/GenBank/DDBJ databases">
        <title>Polymorphospora sp. isolated from Baiyangdian Lake in Xiong'an New Area.</title>
        <authorList>
            <person name="Zhang X."/>
            <person name="Liu J."/>
        </authorList>
    </citation>
    <scope>NUCLEOTIDE SEQUENCE [LARGE SCALE GENOMIC DNA]</scope>
    <source>
        <strain evidence="4 5">2-325</strain>
    </source>
</reference>